<dbReference type="EMBL" id="JQGC01000010">
    <property type="protein sequence ID" value="KFL30785.1"/>
    <property type="molecule type" value="Genomic_DNA"/>
</dbReference>
<evidence type="ECO:0008006" key="4">
    <source>
        <dbReference type="Google" id="ProtNLM"/>
    </source>
</evidence>
<keyword evidence="1" id="KW-0732">Signal</keyword>
<dbReference type="OrthoDB" id="7946953at2"/>
<keyword evidence="3" id="KW-1185">Reference proteome</keyword>
<gene>
    <name evidence="2" type="ORF">JP75_12360</name>
</gene>
<organism evidence="2 3">
    <name type="scientific">Devosia riboflavina</name>
    <dbReference type="NCBI Taxonomy" id="46914"/>
    <lineage>
        <taxon>Bacteria</taxon>
        <taxon>Pseudomonadati</taxon>
        <taxon>Pseudomonadota</taxon>
        <taxon>Alphaproteobacteria</taxon>
        <taxon>Hyphomicrobiales</taxon>
        <taxon>Devosiaceae</taxon>
        <taxon>Devosia</taxon>
    </lineage>
</organism>
<name>A0A087M1N2_9HYPH</name>
<evidence type="ECO:0000313" key="3">
    <source>
        <dbReference type="Proteomes" id="UP000028981"/>
    </source>
</evidence>
<comment type="caution">
    <text evidence="2">The sequence shown here is derived from an EMBL/GenBank/DDBJ whole genome shotgun (WGS) entry which is preliminary data.</text>
</comment>
<proteinExistence type="predicted"/>
<feature type="signal peptide" evidence="1">
    <location>
        <begin position="1"/>
        <end position="29"/>
    </location>
</feature>
<dbReference type="RefSeq" id="WP_035083156.1">
    <property type="nucleotide sequence ID" value="NZ_JQGC01000010.1"/>
</dbReference>
<evidence type="ECO:0000313" key="2">
    <source>
        <dbReference type="EMBL" id="KFL30785.1"/>
    </source>
</evidence>
<accession>A0A087M1N2</accession>
<reference evidence="2 3" key="1">
    <citation type="submission" date="2014-08" db="EMBL/GenBank/DDBJ databases">
        <authorList>
            <person name="Hassan Y.I."/>
            <person name="Lepp D."/>
            <person name="Zhou T."/>
        </authorList>
    </citation>
    <scope>NUCLEOTIDE SEQUENCE [LARGE SCALE GENOMIC DNA]</scope>
    <source>
        <strain evidence="2 3">IFO13584</strain>
    </source>
</reference>
<dbReference type="AlphaFoldDB" id="A0A087M1N2"/>
<protein>
    <recommendedName>
        <fullName evidence="4">THAP4-like heme-binding beta-barrel domain-containing protein</fullName>
    </recommendedName>
</protein>
<feature type="chain" id="PRO_5001825853" description="THAP4-like heme-binding beta-barrel domain-containing protein" evidence="1">
    <location>
        <begin position="30"/>
        <end position="175"/>
    </location>
</feature>
<sequence length="175" mass="18222">MTFLGPLSRAAALAGILLSAGFATAPAFAGPNEVALLKSYIGEWRGRGTLVGASTESVVCRLSLSQGNSDKVNYSGRCTLAGTNLSVAGTMAYVDASRRYEAAMTSNATFSGIAVGQKRGSGLIFNLKERTPDEEGKDMNISAQIALNGDAISVAFEVVYVESGDSLRADVPFAR</sequence>
<evidence type="ECO:0000256" key="1">
    <source>
        <dbReference type="SAM" id="SignalP"/>
    </source>
</evidence>
<dbReference type="Proteomes" id="UP000028981">
    <property type="component" value="Unassembled WGS sequence"/>
</dbReference>